<keyword evidence="3 9" id="KW-0409">Iron storage</keyword>
<dbReference type="GO" id="GO:0006826">
    <property type="term" value="P:iron ion transport"/>
    <property type="evidence" value="ECO:0007669"/>
    <property type="project" value="InterPro"/>
</dbReference>
<feature type="binding site" evidence="8">
    <location>
        <position position="94"/>
    </location>
    <ligand>
        <name>Fe cation</name>
        <dbReference type="ChEBI" id="CHEBI:24875"/>
        <label>1</label>
    </ligand>
</feature>
<organism evidence="11 12">
    <name type="scientific">Orenia metallireducens</name>
    <dbReference type="NCBI Taxonomy" id="1413210"/>
    <lineage>
        <taxon>Bacteria</taxon>
        <taxon>Bacillati</taxon>
        <taxon>Bacillota</taxon>
        <taxon>Clostridia</taxon>
        <taxon>Halanaerobiales</taxon>
        <taxon>Halobacteroidaceae</taxon>
        <taxon>Orenia</taxon>
    </lineage>
</organism>
<dbReference type="GO" id="GO:0006879">
    <property type="term" value="P:intracellular iron ion homeostasis"/>
    <property type="evidence" value="ECO:0007669"/>
    <property type="project" value="UniProtKB-KW"/>
</dbReference>
<keyword evidence="9" id="KW-0963">Cytoplasm</keyword>
<evidence type="ECO:0000256" key="8">
    <source>
        <dbReference type="PIRSR" id="PIRSR601519-1"/>
    </source>
</evidence>
<feature type="binding site" evidence="8">
    <location>
        <position position="53"/>
    </location>
    <ligand>
        <name>Fe cation</name>
        <dbReference type="ChEBI" id="CHEBI:24875"/>
        <label>1</label>
    </ligand>
</feature>
<protein>
    <recommendedName>
        <fullName evidence="9">Ferritin</fullName>
        <ecNumber evidence="9">1.16.3.2</ecNumber>
    </recommendedName>
</protein>
<evidence type="ECO:0000313" key="12">
    <source>
        <dbReference type="Proteomes" id="UP000093514"/>
    </source>
</evidence>
<accession>A0A1C0AD17</accession>
<dbReference type="CDD" id="cd01055">
    <property type="entry name" value="Nonheme_Ferritin"/>
    <property type="match status" value="1"/>
</dbReference>
<dbReference type="GO" id="GO:0042802">
    <property type="term" value="F:identical protein binding"/>
    <property type="evidence" value="ECO:0007669"/>
    <property type="project" value="UniProtKB-ARBA"/>
</dbReference>
<dbReference type="PANTHER" id="PTHR11431:SF127">
    <property type="entry name" value="BACTERIAL NON-HEME FERRITIN"/>
    <property type="match status" value="1"/>
</dbReference>
<dbReference type="GO" id="GO:0004322">
    <property type="term" value="F:ferroxidase activity"/>
    <property type="evidence" value="ECO:0007669"/>
    <property type="project" value="TreeGrafter"/>
</dbReference>
<dbReference type="GO" id="GO:0008198">
    <property type="term" value="F:ferrous iron binding"/>
    <property type="evidence" value="ECO:0007669"/>
    <property type="project" value="TreeGrafter"/>
</dbReference>
<dbReference type="InterPro" id="IPR009078">
    <property type="entry name" value="Ferritin-like_SF"/>
</dbReference>
<dbReference type="PROSITE" id="PS50905">
    <property type="entry name" value="FERRITIN_LIKE"/>
    <property type="match status" value="1"/>
</dbReference>
<dbReference type="InterPro" id="IPR041719">
    <property type="entry name" value="Ferritin_prok"/>
</dbReference>
<dbReference type="PANTHER" id="PTHR11431">
    <property type="entry name" value="FERRITIN"/>
    <property type="match status" value="1"/>
</dbReference>
<reference evidence="12" key="1">
    <citation type="submission" date="2016-07" db="EMBL/GenBank/DDBJ databases">
        <authorList>
            <person name="Florea S."/>
            <person name="Webb J.S."/>
            <person name="Jaromczyk J."/>
            <person name="Schardl C.L."/>
        </authorList>
    </citation>
    <scope>NUCLEOTIDE SEQUENCE [LARGE SCALE GENOMIC DNA]</scope>
    <source>
        <strain evidence="12">Z6</strain>
    </source>
</reference>
<proteinExistence type="inferred from homology"/>
<dbReference type="InterPro" id="IPR008331">
    <property type="entry name" value="Ferritin_DPS_dom"/>
</dbReference>
<keyword evidence="6 8" id="KW-0408">Iron</keyword>
<evidence type="ECO:0000256" key="9">
    <source>
        <dbReference type="RuleBase" id="RU361145"/>
    </source>
</evidence>
<evidence type="ECO:0000256" key="4">
    <source>
        <dbReference type="ARBA" id="ARBA00022723"/>
    </source>
</evidence>
<sequence length="169" mass="19693">MLAEKLLEELNEQVRYEYESAHYYLAIAAYFKSEDLEGFAHFFEIQAEEERFHAQKFSNFIDEMGERLIMKALGEPRNEFDSIADAIKYALHHEQGVTKRIYKLMDIAQEESCYPAISMLQWFVDEQVEEEAMMDGLLKKVERIGENGNGIYMLDSELAQRTFTPPAGE</sequence>
<dbReference type="RefSeq" id="WP_068714684.1">
    <property type="nucleotide sequence ID" value="NZ_LWDV01000005.1"/>
</dbReference>
<dbReference type="Gene3D" id="1.20.1260.10">
    <property type="match status" value="1"/>
</dbReference>
<dbReference type="OrthoDB" id="9801481at2"/>
<evidence type="ECO:0000313" key="11">
    <source>
        <dbReference type="EMBL" id="OCL28529.1"/>
    </source>
</evidence>
<feature type="binding site" evidence="8">
    <location>
        <position position="127"/>
    </location>
    <ligand>
        <name>Fe cation</name>
        <dbReference type="ChEBI" id="CHEBI:24875"/>
        <label>1</label>
    </ligand>
</feature>
<dbReference type="EMBL" id="LWDV01000005">
    <property type="protein sequence ID" value="OCL28529.1"/>
    <property type="molecule type" value="Genomic_DNA"/>
</dbReference>
<evidence type="ECO:0000256" key="2">
    <source>
        <dbReference type="ARBA" id="ARBA00006950"/>
    </source>
</evidence>
<evidence type="ECO:0000256" key="3">
    <source>
        <dbReference type="ARBA" id="ARBA00022434"/>
    </source>
</evidence>
<dbReference type="Pfam" id="PF00210">
    <property type="entry name" value="Ferritin"/>
    <property type="match status" value="1"/>
</dbReference>
<keyword evidence="12" id="KW-1185">Reference proteome</keyword>
<dbReference type="Proteomes" id="UP000093514">
    <property type="component" value="Unassembled WGS sequence"/>
</dbReference>
<keyword evidence="5" id="KW-0560">Oxidoreductase</keyword>
<comment type="catalytic activity">
    <reaction evidence="7 9">
        <text>4 Fe(2+) + O2 + 6 H2O = 4 iron(III) oxide-hydroxide + 12 H(+)</text>
        <dbReference type="Rhea" id="RHEA:11972"/>
        <dbReference type="ChEBI" id="CHEBI:15377"/>
        <dbReference type="ChEBI" id="CHEBI:15378"/>
        <dbReference type="ChEBI" id="CHEBI:15379"/>
        <dbReference type="ChEBI" id="CHEBI:29033"/>
        <dbReference type="ChEBI" id="CHEBI:78619"/>
        <dbReference type="EC" id="1.16.3.2"/>
    </reaction>
</comment>
<evidence type="ECO:0000256" key="7">
    <source>
        <dbReference type="ARBA" id="ARBA00048035"/>
    </source>
</evidence>
<comment type="function">
    <text evidence="1 9">Iron-storage protein.</text>
</comment>
<evidence type="ECO:0000256" key="6">
    <source>
        <dbReference type="ARBA" id="ARBA00023004"/>
    </source>
</evidence>
<comment type="caution">
    <text evidence="11">The sequence shown here is derived from an EMBL/GenBank/DDBJ whole genome shotgun (WGS) entry which is preliminary data.</text>
</comment>
<dbReference type="GO" id="GO:0005829">
    <property type="term" value="C:cytosol"/>
    <property type="evidence" value="ECO:0007669"/>
    <property type="project" value="TreeGrafter"/>
</dbReference>
<comment type="similarity">
    <text evidence="2 9">Belongs to the ferritin family. Prokaryotic subfamily.</text>
</comment>
<dbReference type="EC" id="1.16.3.2" evidence="9"/>
<dbReference type="InterPro" id="IPR009040">
    <property type="entry name" value="Ferritin-like_diiron"/>
</dbReference>
<feature type="binding site" evidence="8">
    <location>
        <position position="50"/>
    </location>
    <ligand>
        <name>Fe cation</name>
        <dbReference type="ChEBI" id="CHEBI:24875"/>
        <label>1</label>
    </ligand>
</feature>
<comment type="subcellular location">
    <subcellularLocation>
        <location evidence="9">Cytoplasm</location>
    </subcellularLocation>
</comment>
<dbReference type="GO" id="GO:0008199">
    <property type="term" value="F:ferric iron binding"/>
    <property type="evidence" value="ECO:0007669"/>
    <property type="project" value="InterPro"/>
</dbReference>
<gene>
    <name evidence="11" type="ORF">U472_01195</name>
</gene>
<feature type="domain" description="Ferritin-like diiron" evidence="10">
    <location>
        <begin position="1"/>
        <end position="145"/>
    </location>
</feature>
<reference evidence="11 12" key="2">
    <citation type="submission" date="2016-08" db="EMBL/GenBank/DDBJ databases">
        <title>Orenia metallireducens sp. nov. strain Z6, a Novel Metal-reducing Firmicute from the Deep Subsurface.</title>
        <authorList>
            <person name="Maxim B.I."/>
            <person name="Kenneth K."/>
            <person name="Flynn T.M."/>
            <person name="Oloughlin E.J."/>
            <person name="Locke R.A."/>
            <person name="Weber J.R."/>
            <person name="Egan S.M."/>
            <person name="Mackie R.I."/>
            <person name="Cann I.K."/>
        </authorList>
    </citation>
    <scope>NUCLEOTIDE SEQUENCE [LARGE SCALE GENOMIC DNA]</scope>
    <source>
        <strain evidence="11 12">Z6</strain>
    </source>
</reference>
<evidence type="ECO:0000256" key="5">
    <source>
        <dbReference type="ARBA" id="ARBA00023002"/>
    </source>
</evidence>
<evidence type="ECO:0000256" key="1">
    <source>
        <dbReference type="ARBA" id="ARBA00002485"/>
    </source>
</evidence>
<feature type="binding site" evidence="8">
    <location>
        <position position="17"/>
    </location>
    <ligand>
        <name>Fe cation</name>
        <dbReference type="ChEBI" id="CHEBI:24875"/>
        <label>1</label>
    </ligand>
</feature>
<name>A0A1C0AD17_9FIRM</name>
<dbReference type="InterPro" id="IPR001519">
    <property type="entry name" value="Ferritin"/>
</dbReference>
<dbReference type="FunFam" id="1.20.1260.10:FF:000001">
    <property type="entry name" value="Non-heme ferritin"/>
    <property type="match status" value="1"/>
</dbReference>
<dbReference type="AlphaFoldDB" id="A0A1C0AD17"/>
<dbReference type="SUPFAM" id="SSF47240">
    <property type="entry name" value="Ferritin-like"/>
    <property type="match status" value="1"/>
</dbReference>
<keyword evidence="4 8" id="KW-0479">Metal-binding</keyword>
<dbReference type="InterPro" id="IPR012347">
    <property type="entry name" value="Ferritin-like"/>
</dbReference>
<evidence type="ECO:0000259" key="10">
    <source>
        <dbReference type="PROSITE" id="PS50905"/>
    </source>
</evidence>